<reference evidence="7 8" key="1">
    <citation type="submission" date="2018-05" db="EMBL/GenBank/DDBJ databases">
        <title>Abyssibacter profundi OUC007T gen. nov., sp. nov, a marine bacterium isolated from seawater of the Mariana Trench.</title>
        <authorList>
            <person name="Zhou S."/>
        </authorList>
    </citation>
    <scope>NUCLEOTIDE SEQUENCE [LARGE SCALE GENOMIC DNA]</scope>
    <source>
        <strain evidence="7 8">OUC007</strain>
    </source>
</reference>
<organism evidence="7 8">
    <name type="scientific">Abyssibacter profundi</name>
    <dbReference type="NCBI Taxonomy" id="2182787"/>
    <lineage>
        <taxon>Bacteria</taxon>
        <taxon>Pseudomonadati</taxon>
        <taxon>Pseudomonadota</taxon>
        <taxon>Gammaproteobacteria</taxon>
        <taxon>Chromatiales</taxon>
        <taxon>Oceanococcaceae</taxon>
        <taxon>Abyssibacter</taxon>
    </lineage>
</organism>
<evidence type="ECO:0000256" key="4">
    <source>
        <dbReference type="ARBA" id="ARBA00022679"/>
    </source>
</evidence>
<dbReference type="Proteomes" id="UP000251800">
    <property type="component" value="Unassembled WGS sequence"/>
</dbReference>
<evidence type="ECO:0000256" key="3">
    <source>
        <dbReference type="ARBA" id="ARBA00022676"/>
    </source>
</evidence>
<gene>
    <name evidence="7" type="ORF">DEH80_11395</name>
</gene>
<feature type="domain" description="Glycosyltransferase 2-like" evidence="6">
    <location>
        <begin position="3"/>
        <end position="80"/>
    </location>
</feature>
<dbReference type="GO" id="GO:0016757">
    <property type="term" value="F:glycosyltransferase activity"/>
    <property type="evidence" value="ECO:0007669"/>
    <property type="project" value="UniProtKB-KW"/>
</dbReference>
<keyword evidence="4 7" id="KW-0808">Transferase</keyword>
<dbReference type="OrthoDB" id="5291101at2"/>
<dbReference type="EMBL" id="QEQK01000009">
    <property type="protein sequence ID" value="PWN55702.1"/>
    <property type="molecule type" value="Genomic_DNA"/>
</dbReference>
<comment type="caution">
    <text evidence="7">The sequence shown here is derived from an EMBL/GenBank/DDBJ whole genome shotgun (WGS) entry which is preliminary data.</text>
</comment>
<sequence length="237" mass="26945">MLSIILPTSEEMALGWLPDTLQQLMSAPHIECIVVDNNSRDGTADCARDAGCRLINCPDSSRAQRLNVGIEAARYERVLLHHPRSRLEPTAIPALLALDRSIPWGGFTHAFDHAHPLLDWTSYYSNRIRMDRSGIVYLDHCIFFYRSLLAAPAVPERYIFEDTALSLRLRRLGPPRRLAPRAITSSIRYARNGVWRQATMNQVMKLGYAARMPDPWLNRIYERGLGLNGATRPNRPQ</sequence>
<comment type="subcellular location">
    <subcellularLocation>
        <location evidence="1">Cell membrane</location>
    </subcellularLocation>
</comment>
<keyword evidence="5" id="KW-0472">Membrane</keyword>
<evidence type="ECO:0000256" key="1">
    <source>
        <dbReference type="ARBA" id="ARBA00004236"/>
    </source>
</evidence>
<keyword evidence="8" id="KW-1185">Reference proteome</keyword>
<dbReference type="PANTHER" id="PTHR43646">
    <property type="entry name" value="GLYCOSYLTRANSFERASE"/>
    <property type="match status" value="1"/>
</dbReference>
<dbReference type="SUPFAM" id="SSF53448">
    <property type="entry name" value="Nucleotide-diphospho-sugar transferases"/>
    <property type="match status" value="1"/>
</dbReference>
<dbReference type="AlphaFoldDB" id="A0A363UJV0"/>
<evidence type="ECO:0000313" key="8">
    <source>
        <dbReference type="Proteomes" id="UP000251800"/>
    </source>
</evidence>
<dbReference type="InterPro" id="IPR029044">
    <property type="entry name" value="Nucleotide-diphossugar_trans"/>
</dbReference>
<protein>
    <submittedName>
        <fullName evidence="7">Glycosyl transferase, family 2</fullName>
    </submittedName>
</protein>
<keyword evidence="2" id="KW-1003">Cell membrane</keyword>
<evidence type="ECO:0000259" key="6">
    <source>
        <dbReference type="Pfam" id="PF00535"/>
    </source>
</evidence>
<dbReference type="RefSeq" id="WP_109720626.1">
    <property type="nucleotide sequence ID" value="NZ_QEQK01000009.1"/>
</dbReference>
<keyword evidence="3" id="KW-0328">Glycosyltransferase</keyword>
<dbReference type="GO" id="GO:0005886">
    <property type="term" value="C:plasma membrane"/>
    <property type="evidence" value="ECO:0007669"/>
    <property type="project" value="UniProtKB-SubCell"/>
</dbReference>
<evidence type="ECO:0000256" key="2">
    <source>
        <dbReference type="ARBA" id="ARBA00022475"/>
    </source>
</evidence>
<proteinExistence type="predicted"/>
<accession>A0A363UJV0</accession>
<dbReference type="Gene3D" id="3.90.550.10">
    <property type="entry name" value="Spore Coat Polysaccharide Biosynthesis Protein SpsA, Chain A"/>
    <property type="match status" value="1"/>
</dbReference>
<dbReference type="Pfam" id="PF00535">
    <property type="entry name" value="Glycos_transf_2"/>
    <property type="match status" value="1"/>
</dbReference>
<name>A0A363UJV0_9GAMM</name>
<dbReference type="PANTHER" id="PTHR43646:SF2">
    <property type="entry name" value="GLYCOSYLTRANSFERASE 2-LIKE DOMAIN-CONTAINING PROTEIN"/>
    <property type="match status" value="1"/>
</dbReference>
<evidence type="ECO:0000256" key="5">
    <source>
        <dbReference type="ARBA" id="ARBA00023136"/>
    </source>
</evidence>
<evidence type="ECO:0000313" key="7">
    <source>
        <dbReference type="EMBL" id="PWN55702.1"/>
    </source>
</evidence>
<dbReference type="InterPro" id="IPR001173">
    <property type="entry name" value="Glyco_trans_2-like"/>
</dbReference>